<feature type="domain" description="Type II secretion system protein GspB C-terminal" evidence="3">
    <location>
        <begin position="257"/>
        <end position="316"/>
    </location>
</feature>
<gene>
    <name evidence="4" type="ORF">GCM10023333_37090</name>
</gene>
<evidence type="ECO:0000259" key="3">
    <source>
        <dbReference type="Pfam" id="PF16537"/>
    </source>
</evidence>
<protein>
    <recommendedName>
        <fullName evidence="3">Type II secretion system protein GspB C-terminal domain-containing protein</fullName>
    </recommendedName>
</protein>
<reference evidence="5" key="1">
    <citation type="journal article" date="2019" name="Int. J. Syst. Evol. Microbiol.">
        <title>The Global Catalogue of Microorganisms (GCM) 10K type strain sequencing project: providing services to taxonomists for standard genome sequencing and annotation.</title>
        <authorList>
            <consortium name="The Broad Institute Genomics Platform"/>
            <consortium name="The Broad Institute Genome Sequencing Center for Infectious Disease"/>
            <person name="Wu L."/>
            <person name="Ma J."/>
        </authorList>
    </citation>
    <scope>NUCLEOTIDE SEQUENCE [LARGE SCALE GENOMIC DNA]</scope>
    <source>
        <strain evidence="5">JCM 18401</strain>
    </source>
</reference>
<proteinExistence type="predicted"/>
<comment type="caution">
    <text evidence="4">The sequence shown here is derived from an EMBL/GenBank/DDBJ whole genome shotgun (WGS) entry which is preliminary data.</text>
</comment>
<dbReference type="Pfam" id="PF16537">
    <property type="entry name" value="T2SSB"/>
    <property type="match status" value="1"/>
</dbReference>
<dbReference type="EMBL" id="BAABJZ010000102">
    <property type="protein sequence ID" value="GAA4899929.1"/>
    <property type="molecule type" value="Genomic_DNA"/>
</dbReference>
<dbReference type="RefSeq" id="WP_345336977.1">
    <property type="nucleotide sequence ID" value="NZ_BAABJZ010000102.1"/>
</dbReference>
<organism evidence="4 5">
    <name type="scientific">Ferrimonas pelagia</name>
    <dbReference type="NCBI Taxonomy" id="1177826"/>
    <lineage>
        <taxon>Bacteria</taxon>
        <taxon>Pseudomonadati</taxon>
        <taxon>Pseudomonadota</taxon>
        <taxon>Gammaproteobacteria</taxon>
        <taxon>Alteromonadales</taxon>
        <taxon>Ferrimonadaceae</taxon>
        <taxon>Ferrimonas</taxon>
    </lineage>
</organism>
<feature type="region of interest" description="Disordered" evidence="1">
    <location>
        <begin position="123"/>
        <end position="143"/>
    </location>
</feature>
<feature type="compositionally biased region" description="Low complexity" evidence="1">
    <location>
        <begin position="129"/>
        <end position="143"/>
    </location>
</feature>
<sequence>MSLLLDAVSRHRHDQAQQGGVDPALLAALPVNKPMRRFRGIWISPLLALMVGGALGWVSWPSASPASQVAPPAAVSLAGRIALPLPVDLQAASASPASVEVAPAPALAADAAGAVTSPEVAASTAVTRPSVEAEAPTEPETSPALQRAFEAALADLNIEPEAPVEPEVPQSALQQALAAALAQSELAEAETTPTAAQSEPESEPVPALSFELQQKLLQAQRDVAAAQRQPAQPAERTVEPTAIPKLGQMPWAFQKRLPDLDVTAHVYATRPEDRWLRANGRELQEGDEAAPGLIVTEILPSEIVLEMDEQKFRIPALGSI</sequence>
<keyword evidence="5" id="KW-1185">Reference proteome</keyword>
<feature type="compositionally biased region" description="Low complexity" evidence="1">
    <location>
        <begin position="184"/>
        <end position="199"/>
    </location>
</feature>
<dbReference type="Proteomes" id="UP001499988">
    <property type="component" value="Unassembled WGS sequence"/>
</dbReference>
<keyword evidence="2" id="KW-1133">Transmembrane helix</keyword>
<name>A0ABP9FKB5_9GAMM</name>
<evidence type="ECO:0000313" key="5">
    <source>
        <dbReference type="Proteomes" id="UP001499988"/>
    </source>
</evidence>
<dbReference type="InterPro" id="IPR032389">
    <property type="entry name" value="GspB_C"/>
</dbReference>
<feature type="region of interest" description="Disordered" evidence="1">
    <location>
        <begin position="184"/>
        <end position="207"/>
    </location>
</feature>
<feature type="transmembrane region" description="Helical" evidence="2">
    <location>
        <begin position="41"/>
        <end position="60"/>
    </location>
</feature>
<evidence type="ECO:0000313" key="4">
    <source>
        <dbReference type="EMBL" id="GAA4899929.1"/>
    </source>
</evidence>
<accession>A0ABP9FKB5</accession>
<evidence type="ECO:0000256" key="2">
    <source>
        <dbReference type="SAM" id="Phobius"/>
    </source>
</evidence>
<keyword evidence="2" id="KW-0812">Transmembrane</keyword>
<keyword evidence="2" id="KW-0472">Membrane</keyword>
<evidence type="ECO:0000256" key="1">
    <source>
        <dbReference type="SAM" id="MobiDB-lite"/>
    </source>
</evidence>